<name>A0AA40E247_9PEZI</name>
<proteinExistence type="predicted"/>
<dbReference type="InterPro" id="IPR010730">
    <property type="entry name" value="HET"/>
</dbReference>
<feature type="domain" description="Heterokaryon incompatibility" evidence="1">
    <location>
        <begin position="1"/>
        <end position="138"/>
    </location>
</feature>
<protein>
    <submittedName>
        <fullName evidence="2">Heterokaryon incompatibility</fullName>
    </submittedName>
</protein>
<dbReference type="PANTHER" id="PTHR24148">
    <property type="entry name" value="ANKYRIN REPEAT DOMAIN-CONTAINING PROTEIN 39 HOMOLOG-RELATED"/>
    <property type="match status" value="1"/>
</dbReference>
<gene>
    <name evidence="2" type="ORF">B0H67DRAFT_448249</name>
</gene>
<reference evidence="2" key="1">
    <citation type="submission" date="2023-06" db="EMBL/GenBank/DDBJ databases">
        <title>Genome-scale phylogeny and comparative genomics of the fungal order Sordariales.</title>
        <authorList>
            <consortium name="Lawrence Berkeley National Laboratory"/>
            <person name="Hensen N."/>
            <person name="Bonometti L."/>
            <person name="Westerberg I."/>
            <person name="Brannstrom I.O."/>
            <person name="Guillou S."/>
            <person name="Cros-Aarteil S."/>
            <person name="Calhoun S."/>
            <person name="Haridas S."/>
            <person name="Kuo A."/>
            <person name="Mondo S."/>
            <person name="Pangilinan J."/>
            <person name="Riley R."/>
            <person name="Labutti K."/>
            <person name="Andreopoulos B."/>
            <person name="Lipzen A."/>
            <person name="Chen C."/>
            <person name="Yanf M."/>
            <person name="Daum C."/>
            <person name="Ng V."/>
            <person name="Clum A."/>
            <person name="Steindorff A."/>
            <person name="Ohm R."/>
            <person name="Martin F."/>
            <person name="Silar P."/>
            <person name="Natvig D."/>
            <person name="Lalanne C."/>
            <person name="Gautier V."/>
            <person name="Ament-Velasquez S.L."/>
            <person name="Kruys A."/>
            <person name="Hutchinson M.I."/>
            <person name="Powell A.J."/>
            <person name="Barry K."/>
            <person name="Miller A.N."/>
            <person name="Grigoriev I.V."/>
            <person name="Debuchy R."/>
            <person name="Gladieux P."/>
            <person name="Thoren M.H."/>
            <person name="Johannesson H."/>
        </authorList>
    </citation>
    <scope>NUCLEOTIDE SEQUENCE</scope>
    <source>
        <strain evidence="2">SMH4607-1</strain>
    </source>
</reference>
<evidence type="ECO:0000313" key="3">
    <source>
        <dbReference type="Proteomes" id="UP001172102"/>
    </source>
</evidence>
<evidence type="ECO:0000259" key="1">
    <source>
        <dbReference type="Pfam" id="PF06985"/>
    </source>
</evidence>
<accession>A0AA40E247</accession>
<comment type="caution">
    <text evidence="2">The sequence shown here is derived from an EMBL/GenBank/DDBJ whole genome shotgun (WGS) entry which is preliminary data.</text>
</comment>
<keyword evidence="3" id="KW-1185">Reference proteome</keyword>
<organism evidence="2 3">
    <name type="scientific">Lasiosphaeris hirsuta</name>
    <dbReference type="NCBI Taxonomy" id="260670"/>
    <lineage>
        <taxon>Eukaryota</taxon>
        <taxon>Fungi</taxon>
        <taxon>Dikarya</taxon>
        <taxon>Ascomycota</taxon>
        <taxon>Pezizomycotina</taxon>
        <taxon>Sordariomycetes</taxon>
        <taxon>Sordariomycetidae</taxon>
        <taxon>Sordariales</taxon>
        <taxon>Lasiosphaeriaceae</taxon>
        <taxon>Lasiosphaeris</taxon>
    </lineage>
</organism>
<dbReference type="EMBL" id="JAUKUA010000002">
    <property type="protein sequence ID" value="KAK0724175.1"/>
    <property type="molecule type" value="Genomic_DNA"/>
</dbReference>
<feature type="non-terminal residue" evidence="2">
    <location>
        <position position="141"/>
    </location>
</feature>
<dbReference type="PANTHER" id="PTHR24148:SF64">
    <property type="entry name" value="HETEROKARYON INCOMPATIBILITY DOMAIN-CONTAINING PROTEIN"/>
    <property type="match status" value="1"/>
</dbReference>
<dbReference type="InterPro" id="IPR052895">
    <property type="entry name" value="HetReg/Transcr_Mod"/>
</dbReference>
<dbReference type="AlphaFoldDB" id="A0AA40E247"/>
<dbReference type="Pfam" id="PF06985">
    <property type="entry name" value="HET"/>
    <property type="match status" value="1"/>
</dbReference>
<dbReference type="Proteomes" id="UP001172102">
    <property type="component" value="Unassembled WGS sequence"/>
</dbReference>
<feature type="non-terminal residue" evidence="2">
    <location>
        <position position="1"/>
    </location>
</feature>
<sequence>YYALSYVWGDAVDTEIIRVNGHEFHATKNLVLNYVSRAMWVDATCINQADVSERSAQVKIMDQIYKNVAEVLCWLGDEDDSSAVAMRLITALSQDLYESPEMTAGTERLGFTPLKDPILSLSLFSQRPYWTRIWTLQEMVL</sequence>
<evidence type="ECO:0000313" key="2">
    <source>
        <dbReference type="EMBL" id="KAK0724175.1"/>
    </source>
</evidence>